<protein>
    <submittedName>
        <fullName evidence="1">Dynein heavy chain 7 axonemal-like 2</fullName>
    </submittedName>
</protein>
<comment type="caution">
    <text evidence="1">The sequence shown here is derived from an EMBL/GenBank/DDBJ whole genome shotgun (WGS) entry which is preliminary data.</text>
</comment>
<proteinExistence type="predicted"/>
<dbReference type="EMBL" id="JAHLQT010041777">
    <property type="protein sequence ID" value="KAG7155405.1"/>
    <property type="molecule type" value="Genomic_DNA"/>
</dbReference>
<evidence type="ECO:0000313" key="1">
    <source>
        <dbReference type="EMBL" id="KAG7155405.1"/>
    </source>
</evidence>
<dbReference type="Proteomes" id="UP000747542">
    <property type="component" value="Unassembled WGS sequence"/>
</dbReference>
<accession>A0A8J5MLA2</accession>
<feature type="non-terminal residue" evidence="1">
    <location>
        <position position="1"/>
    </location>
</feature>
<evidence type="ECO:0000313" key="2">
    <source>
        <dbReference type="Proteomes" id="UP000747542"/>
    </source>
</evidence>
<keyword evidence="2" id="KW-1185">Reference proteome</keyword>
<sequence length="210" mass="24752">ARKKASYLEMLENRQEFRRTLVKLLKTDECQTKSCRAQLERRYHYFITRGLSMRSSPFQRSWVSAILSLVPKHLRNQMGTCQSLIQQLQRDYEHNMRKVAVDFVLHSGKPRPRPQLPGEVTSSRLALESWGPSKNYIRKNLHLLNPCMLQALELWYREYSGLRLVEVVRVMEGKCSLELEEFMASVGDQLDHTNDTLALWFTQIQTIFYK</sequence>
<feature type="non-terminal residue" evidence="1">
    <location>
        <position position="210"/>
    </location>
</feature>
<organism evidence="1 2">
    <name type="scientific">Homarus americanus</name>
    <name type="common">American lobster</name>
    <dbReference type="NCBI Taxonomy" id="6706"/>
    <lineage>
        <taxon>Eukaryota</taxon>
        <taxon>Metazoa</taxon>
        <taxon>Ecdysozoa</taxon>
        <taxon>Arthropoda</taxon>
        <taxon>Crustacea</taxon>
        <taxon>Multicrustacea</taxon>
        <taxon>Malacostraca</taxon>
        <taxon>Eumalacostraca</taxon>
        <taxon>Eucarida</taxon>
        <taxon>Decapoda</taxon>
        <taxon>Pleocyemata</taxon>
        <taxon>Astacidea</taxon>
        <taxon>Nephropoidea</taxon>
        <taxon>Nephropidae</taxon>
        <taxon>Homarus</taxon>
    </lineage>
</organism>
<dbReference type="AlphaFoldDB" id="A0A8J5MLA2"/>
<reference evidence="1" key="1">
    <citation type="journal article" date="2021" name="Sci. Adv.">
        <title>The American lobster genome reveals insights on longevity, neural, and immune adaptations.</title>
        <authorList>
            <person name="Polinski J.M."/>
            <person name="Zimin A.V."/>
            <person name="Clark K.F."/>
            <person name="Kohn A.B."/>
            <person name="Sadowski N."/>
            <person name="Timp W."/>
            <person name="Ptitsyn A."/>
            <person name="Khanna P."/>
            <person name="Romanova D.Y."/>
            <person name="Williams P."/>
            <person name="Greenwood S.J."/>
            <person name="Moroz L.L."/>
            <person name="Walt D.R."/>
            <person name="Bodnar A.G."/>
        </authorList>
    </citation>
    <scope>NUCLEOTIDE SEQUENCE</scope>
    <source>
        <strain evidence="1">GMGI-L3</strain>
    </source>
</reference>
<name>A0A8J5MLA2_HOMAM</name>
<gene>
    <name evidence="1" type="primary">Dnah7-L2</name>
    <name evidence="1" type="ORF">Hamer_G023691</name>
</gene>